<reference evidence="1" key="1">
    <citation type="journal article" date="2014" name="Front. Microbiol.">
        <title>High frequency of phylogenetically diverse reductive dehalogenase-homologous genes in deep subseafloor sedimentary metagenomes.</title>
        <authorList>
            <person name="Kawai M."/>
            <person name="Futagami T."/>
            <person name="Toyoda A."/>
            <person name="Takaki Y."/>
            <person name="Nishi S."/>
            <person name="Hori S."/>
            <person name="Arai W."/>
            <person name="Tsubouchi T."/>
            <person name="Morono Y."/>
            <person name="Uchiyama I."/>
            <person name="Ito T."/>
            <person name="Fujiyama A."/>
            <person name="Inagaki F."/>
            <person name="Takami H."/>
        </authorList>
    </citation>
    <scope>NUCLEOTIDE SEQUENCE</scope>
    <source>
        <strain evidence="1">Expedition CK06-06</strain>
    </source>
</reference>
<dbReference type="AlphaFoldDB" id="X0Y9R0"/>
<evidence type="ECO:0000313" key="1">
    <source>
        <dbReference type="EMBL" id="GAG52565.1"/>
    </source>
</evidence>
<feature type="non-terminal residue" evidence="1">
    <location>
        <position position="1"/>
    </location>
</feature>
<feature type="non-terminal residue" evidence="1">
    <location>
        <position position="212"/>
    </location>
</feature>
<organism evidence="1">
    <name type="scientific">marine sediment metagenome</name>
    <dbReference type="NCBI Taxonomy" id="412755"/>
    <lineage>
        <taxon>unclassified sequences</taxon>
        <taxon>metagenomes</taxon>
        <taxon>ecological metagenomes</taxon>
    </lineage>
</organism>
<accession>X0Y9R0</accession>
<protein>
    <submittedName>
        <fullName evidence="1">Uncharacterized protein</fullName>
    </submittedName>
</protein>
<gene>
    <name evidence="1" type="ORF">S01H1_81210</name>
</gene>
<proteinExistence type="predicted"/>
<name>X0Y9R0_9ZZZZ</name>
<sequence>TTVAVKYDLWAHNIGKIFHHTSVRAAEMRGAIERKIKLPPVAVNIPKMSLEDFGEWYEKWLADLMADWPKTWKESFQMVIDDAAQFTYALGGLFSQMTENQIAGIEKEYEARKAAIESSLMTEKSKTDAMEKLDKEFDKKRKKAMRAQAIRTKVVGIMEAAIHTASAIIEALPNIPLAIAVGIMGAAQTALIAAQPLPTFAKGGRIGRDEPG</sequence>
<comment type="caution">
    <text evidence="1">The sequence shown here is derived from an EMBL/GenBank/DDBJ whole genome shotgun (WGS) entry which is preliminary data.</text>
</comment>
<dbReference type="EMBL" id="BARS01054924">
    <property type="protein sequence ID" value="GAG52565.1"/>
    <property type="molecule type" value="Genomic_DNA"/>
</dbReference>